<name>A0A1H6KLY8_RUMFL</name>
<dbReference type="InterPro" id="IPR013830">
    <property type="entry name" value="SGNH_hydro"/>
</dbReference>
<organism evidence="4 5">
    <name type="scientific">Ruminococcus flavefaciens</name>
    <dbReference type="NCBI Taxonomy" id="1265"/>
    <lineage>
        <taxon>Bacteria</taxon>
        <taxon>Bacillati</taxon>
        <taxon>Bacillota</taxon>
        <taxon>Clostridia</taxon>
        <taxon>Eubacteriales</taxon>
        <taxon>Oscillospiraceae</taxon>
        <taxon>Ruminococcus</taxon>
    </lineage>
</organism>
<feature type="chain" id="PRO_5010314847" evidence="2">
    <location>
        <begin position="28"/>
        <end position="333"/>
    </location>
</feature>
<dbReference type="Proteomes" id="UP000183190">
    <property type="component" value="Unassembled WGS sequence"/>
</dbReference>
<evidence type="ECO:0000313" key="4">
    <source>
        <dbReference type="EMBL" id="SEH72560.1"/>
    </source>
</evidence>
<feature type="signal peptide" evidence="2">
    <location>
        <begin position="1"/>
        <end position="27"/>
    </location>
</feature>
<keyword evidence="1" id="KW-0472">Membrane</keyword>
<evidence type="ECO:0000256" key="1">
    <source>
        <dbReference type="SAM" id="Phobius"/>
    </source>
</evidence>
<sequence>MRIPVLVKKAAAAVGAAVMMMSFSACSKTEIHEISVEHKTEVPPKMMFLGDSIAAGYGLDGYKKDDNYNCPSYSNILKNKYTSELEGECGHTMVNEAVSGYTSSDLITQIQSGELDSELKDADAVVVSIGGNDLLGILFKLIDSLGIDDINNFDVKDIDFAGAAVALLGMGSEADKALEQFTVNIDIISSELKSRTDGTLFVQTLYDPVEYFDRLSVITEFTAQNIEKLNNIISEKSANGYKVIDVAPRFKGRADELTNITKMDIHPNAAGHEIIAEEVDKAFRATGFSYYTIEKVKDEPGYGSRIAVLCSIIAAALIVIIGIVLIVRQKLKK</sequence>
<keyword evidence="1" id="KW-1133">Transmembrane helix</keyword>
<feature type="domain" description="SGNH hydrolase-type esterase" evidence="3">
    <location>
        <begin position="48"/>
        <end position="274"/>
    </location>
</feature>
<reference evidence="4 5" key="1">
    <citation type="submission" date="2016-10" db="EMBL/GenBank/DDBJ databases">
        <authorList>
            <person name="de Groot N.N."/>
        </authorList>
    </citation>
    <scope>NUCLEOTIDE SEQUENCE [LARGE SCALE GENOMIC DNA]</scope>
    <source>
        <strain evidence="4 5">YAD2003</strain>
    </source>
</reference>
<evidence type="ECO:0000313" key="5">
    <source>
        <dbReference type="Proteomes" id="UP000183190"/>
    </source>
</evidence>
<protein>
    <submittedName>
        <fullName evidence="4">Lysophospholipase L1</fullName>
    </submittedName>
</protein>
<proteinExistence type="predicted"/>
<accession>A0A1H6KLY8</accession>
<keyword evidence="2" id="KW-0732">Signal</keyword>
<dbReference type="PROSITE" id="PS51257">
    <property type="entry name" value="PROKAR_LIPOPROTEIN"/>
    <property type="match status" value="1"/>
</dbReference>
<dbReference type="SUPFAM" id="SSF52266">
    <property type="entry name" value="SGNH hydrolase"/>
    <property type="match status" value="1"/>
</dbReference>
<gene>
    <name evidence="4" type="ORF">SAMN02910265_02344</name>
</gene>
<dbReference type="InterPro" id="IPR051532">
    <property type="entry name" value="Ester_Hydrolysis_Enzymes"/>
</dbReference>
<dbReference type="PANTHER" id="PTHR30383">
    <property type="entry name" value="THIOESTERASE 1/PROTEASE 1/LYSOPHOSPHOLIPASE L1"/>
    <property type="match status" value="1"/>
</dbReference>
<keyword evidence="1" id="KW-0812">Transmembrane</keyword>
<evidence type="ECO:0000256" key="2">
    <source>
        <dbReference type="SAM" id="SignalP"/>
    </source>
</evidence>
<dbReference type="PANTHER" id="PTHR30383:SF5">
    <property type="entry name" value="SGNH HYDROLASE-TYPE ESTERASE DOMAIN-CONTAINING PROTEIN"/>
    <property type="match status" value="1"/>
</dbReference>
<dbReference type="RefSeq" id="WP_175460933.1">
    <property type="nucleotide sequence ID" value="NZ_FNWV01000008.1"/>
</dbReference>
<dbReference type="AlphaFoldDB" id="A0A1H6KLY8"/>
<dbReference type="GO" id="GO:0004622">
    <property type="term" value="F:phosphatidylcholine lysophospholipase activity"/>
    <property type="evidence" value="ECO:0007669"/>
    <property type="project" value="TreeGrafter"/>
</dbReference>
<dbReference type="EMBL" id="FNWV01000008">
    <property type="protein sequence ID" value="SEH72560.1"/>
    <property type="molecule type" value="Genomic_DNA"/>
</dbReference>
<feature type="transmembrane region" description="Helical" evidence="1">
    <location>
        <begin position="306"/>
        <end position="327"/>
    </location>
</feature>
<dbReference type="Pfam" id="PF13472">
    <property type="entry name" value="Lipase_GDSL_2"/>
    <property type="match status" value="1"/>
</dbReference>
<evidence type="ECO:0000259" key="3">
    <source>
        <dbReference type="Pfam" id="PF13472"/>
    </source>
</evidence>
<dbReference type="InterPro" id="IPR036514">
    <property type="entry name" value="SGNH_hydro_sf"/>
</dbReference>
<dbReference type="Gene3D" id="3.40.50.1110">
    <property type="entry name" value="SGNH hydrolase"/>
    <property type="match status" value="1"/>
</dbReference>
<dbReference type="CDD" id="cd00229">
    <property type="entry name" value="SGNH_hydrolase"/>
    <property type="match status" value="1"/>
</dbReference>